<dbReference type="Proteomes" id="UP000231259">
    <property type="component" value="Unassembled WGS sequence"/>
</dbReference>
<comment type="caution">
    <text evidence="7">The sequence shown here is derived from an EMBL/GenBank/DDBJ whole genome shotgun (WGS) entry which is preliminary data.</text>
</comment>
<evidence type="ECO:0000256" key="3">
    <source>
        <dbReference type="ARBA" id="ARBA00022630"/>
    </source>
</evidence>
<comment type="similarity">
    <text evidence="2">Belongs to the FAD-binding oxidoreductase/transferase type 4 family.</text>
</comment>
<name>A0A2G8R411_9RHOB</name>
<dbReference type="InterPro" id="IPR016164">
    <property type="entry name" value="FAD-linked_Oxase-like_C"/>
</dbReference>
<gene>
    <name evidence="7" type="ORF">P775_25210</name>
</gene>
<comment type="cofactor">
    <cofactor evidence="1">
        <name>FAD</name>
        <dbReference type="ChEBI" id="CHEBI:57692"/>
    </cofactor>
</comment>
<keyword evidence="5" id="KW-0560">Oxidoreductase</keyword>
<dbReference type="InterPro" id="IPR016171">
    <property type="entry name" value="Vanillyl_alc_oxidase_C-sub2"/>
</dbReference>
<keyword evidence="8" id="KW-1185">Reference proteome</keyword>
<dbReference type="EMBL" id="AWWI01000173">
    <property type="protein sequence ID" value="PIL16263.1"/>
    <property type="molecule type" value="Genomic_DNA"/>
</dbReference>
<dbReference type="GO" id="GO:0008720">
    <property type="term" value="F:D-lactate dehydrogenase (NAD+) activity"/>
    <property type="evidence" value="ECO:0007669"/>
    <property type="project" value="TreeGrafter"/>
</dbReference>
<dbReference type="PANTHER" id="PTHR11748:SF111">
    <property type="entry name" value="D-LACTATE DEHYDROGENASE, MITOCHONDRIAL-RELATED"/>
    <property type="match status" value="1"/>
</dbReference>
<evidence type="ECO:0000256" key="2">
    <source>
        <dbReference type="ARBA" id="ARBA00008000"/>
    </source>
</evidence>
<evidence type="ECO:0000256" key="4">
    <source>
        <dbReference type="ARBA" id="ARBA00022827"/>
    </source>
</evidence>
<protein>
    <recommendedName>
        <fullName evidence="6">FAD-binding oxidoreductase/transferase type 4 C-terminal domain-containing protein</fullName>
    </recommendedName>
</protein>
<evidence type="ECO:0000313" key="7">
    <source>
        <dbReference type="EMBL" id="PIL16263.1"/>
    </source>
</evidence>
<reference evidence="7 8" key="1">
    <citation type="submission" date="2013-09" db="EMBL/GenBank/DDBJ databases">
        <title>Genome sequencing of Phaeobacter antarcticus sp. nov. SM1211.</title>
        <authorList>
            <person name="Zhang X.-Y."/>
            <person name="Liu C."/>
            <person name="Chen X.-L."/>
            <person name="Xie B.-B."/>
            <person name="Qin Q.-L."/>
            <person name="Rong J.-C."/>
            <person name="Zhang Y.-Z."/>
        </authorList>
    </citation>
    <scope>NUCLEOTIDE SEQUENCE [LARGE SCALE GENOMIC DNA]</scope>
    <source>
        <strain evidence="7 8">SM1211</strain>
    </source>
</reference>
<dbReference type="GO" id="GO:0050660">
    <property type="term" value="F:flavin adenine dinucleotide binding"/>
    <property type="evidence" value="ECO:0007669"/>
    <property type="project" value="InterPro"/>
</dbReference>
<evidence type="ECO:0000256" key="1">
    <source>
        <dbReference type="ARBA" id="ARBA00001974"/>
    </source>
</evidence>
<organism evidence="7 8">
    <name type="scientific">Puniceibacterium antarcticum</name>
    <dbReference type="NCBI Taxonomy" id="1206336"/>
    <lineage>
        <taxon>Bacteria</taxon>
        <taxon>Pseudomonadati</taxon>
        <taxon>Pseudomonadota</taxon>
        <taxon>Alphaproteobacteria</taxon>
        <taxon>Rhodobacterales</taxon>
        <taxon>Paracoccaceae</taxon>
        <taxon>Puniceibacterium</taxon>
    </lineage>
</organism>
<dbReference type="RefSeq" id="WP_245875841.1">
    <property type="nucleotide sequence ID" value="NZ_AWWI01000173.1"/>
</dbReference>
<dbReference type="Pfam" id="PF02913">
    <property type="entry name" value="FAD-oxidase_C"/>
    <property type="match status" value="1"/>
</dbReference>
<feature type="domain" description="FAD-binding oxidoreductase/transferase type 4 C-terminal" evidence="6">
    <location>
        <begin position="9"/>
        <end position="140"/>
    </location>
</feature>
<keyword evidence="3" id="KW-0285">Flavoprotein</keyword>
<dbReference type="Gene3D" id="1.10.45.10">
    <property type="entry name" value="Vanillyl-alcohol Oxidase, Chain A, domain 4"/>
    <property type="match status" value="1"/>
</dbReference>
<dbReference type="SUPFAM" id="SSF55103">
    <property type="entry name" value="FAD-linked oxidases, C-terminal domain"/>
    <property type="match status" value="1"/>
</dbReference>
<sequence>MAEGTLGIVTELTLRPGGNSLSTDVCVPMSELPGIIAAIQAKITAEGIIAPPCTAILGGSNFYLIVVFDPEDAQEQSRVKALNARIFGMALACGGTATGEHAVGLRKNALMEAEHGGALALMRRLNRAVDPKGILNPGKIFDLLGQATAHPGIRHRCFPRSELA</sequence>
<proteinExistence type="inferred from homology"/>
<dbReference type="Gene3D" id="3.30.70.2740">
    <property type="match status" value="1"/>
</dbReference>
<accession>A0A2G8R411</accession>
<evidence type="ECO:0000259" key="6">
    <source>
        <dbReference type="Pfam" id="PF02913"/>
    </source>
</evidence>
<dbReference type="AlphaFoldDB" id="A0A2G8R411"/>
<dbReference type="GO" id="GO:0004458">
    <property type="term" value="F:D-lactate dehydrogenase (cytochrome) activity"/>
    <property type="evidence" value="ECO:0007669"/>
    <property type="project" value="TreeGrafter"/>
</dbReference>
<dbReference type="PANTHER" id="PTHR11748">
    <property type="entry name" value="D-LACTATE DEHYDROGENASE"/>
    <property type="match status" value="1"/>
</dbReference>
<evidence type="ECO:0000256" key="5">
    <source>
        <dbReference type="ARBA" id="ARBA00023002"/>
    </source>
</evidence>
<dbReference type="FunFam" id="3.30.70.2740:FF:000001">
    <property type="entry name" value="D-lactate dehydrogenase mitochondrial"/>
    <property type="match status" value="1"/>
</dbReference>
<keyword evidence="4" id="KW-0274">FAD</keyword>
<dbReference type="GO" id="GO:1903457">
    <property type="term" value="P:lactate catabolic process"/>
    <property type="evidence" value="ECO:0007669"/>
    <property type="project" value="TreeGrafter"/>
</dbReference>
<evidence type="ECO:0000313" key="8">
    <source>
        <dbReference type="Proteomes" id="UP000231259"/>
    </source>
</evidence>
<dbReference type="InterPro" id="IPR004113">
    <property type="entry name" value="FAD-bd_oxidored_4_C"/>
</dbReference>